<keyword evidence="1" id="KW-0732">Signal</keyword>
<organism evidence="2 3">
    <name type="scientific">Cardiocondyla obscurior</name>
    <dbReference type="NCBI Taxonomy" id="286306"/>
    <lineage>
        <taxon>Eukaryota</taxon>
        <taxon>Metazoa</taxon>
        <taxon>Ecdysozoa</taxon>
        <taxon>Arthropoda</taxon>
        <taxon>Hexapoda</taxon>
        <taxon>Insecta</taxon>
        <taxon>Pterygota</taxon>
        <taxon>Neoptera</taxon>
        <taxon>Endopterygota</taxon>
        <taxon>Hymenoptera</taxon>
        <taxon>Apocrita</taxon>
        <taxon>Aculeata</taxon>
        <taxon>Formicoidea</taxon>
        <taxon>Formicidae</taxon>
        <taxon>Myrmicinae</taxon>
        <taxon>Cardiocondyla</taxon>
    </lineage>
</organism>
<feature type="chain" id="PRO_5043621069" evidence="1">
    <location>
        <begin position="29"/>
        <end position="119"/>
    </location>
</feature>
<proteinExistence type="predicted"/>
<name>A0AAW2FK94_9HYME</name>
<feature type="signal peptide" evidence="1">
    <location>
        <begin position="1"/>
        <end position="28"/>
    </location>
</feature>
<comment type="caution">
    <text evidence="2">The sequence shown here is derived from an EMBL/GenBank/DDBJ whole genome shotgun (WGS) entry which is preliminary data.</text>
</comment>
<accession>A0AAW2FK94</accession>
<reference evidence="2 3" key="1">
    <citation type="submission" date="2023-03" db="EMBL/GenBank/DDBJ databases">
        <title>High recombination rates correlate with genetic variation in Cardiocondyla obscurior ants.</title>
        <authorList>
            <person name="Errbii M."/>
        </authorList>
    </citation>
    <scope>NUCLEOTIDE SEQUENCE [LARGE SCALE GENOMIC DNA]</scope>
    <source>
        <strain evidence="2">Alpha-2009</strain>
        <tissue evidence="2">Whole body</tissue>
    </source>
</reference>
<sequence length="119" mass="14029">MARAMINLIAHLTLHVMQTCGSITGVRACGYPMLEPPTCCFIFFEDYATSTRHLYNLIFYNLCENFIYIFYKSRSIYVKSSEKFGHCFHLRGKYVGKERAIFRMTKFNTKESFNEYKIT</sequence>
<keyword evidence="3" id="KW-1185">Reference proteome</keyword>
<dbReference type="EMBL" id="JADYXP020000010">
    <property type="protein sequence ID" value="KAL0115495.1"/>
    <property type="molecule type" value="Genomic_DNA"/>
</dbReference>
<protein>
    <submittedName>
        <fullName evidence="2">Uncharacterized protein</fullName>
    </submittedName>
</protein>
<evidence type="ECO:0000313" key="3">
    <source>
        <dbReference type="Proteomes" id="UP001430953"/>
    </source>
</evidence>
<gene>
    <name evidence="2" type="ORF">PUN28_010783</name>
</gene>
<dbReference type="Proteomes" id="UP001430953">
    <property type="component" value="Unassembled WGS sequence"/>
</dbReference>
<dbReference type="AlphaFoldDB" id="A0AAW2FK94"/>
<evidence type="ECO:0000256" key="1">
    <source>
        <dbReference type="SAM" id="SignalP"/>
    </source>
</evidence>
<evidence type="ECO:0000313" key="2">
    <source>
        <dbReference type="EMBL" id="KAL0115495.1"/>
    </source>
</evidence>